<keyword evidence="1" id="KW-1133">Transmembrane helix</keyword>
<reference evidence="3" key="1">
    <citation type="journal article" date="2019" name="Int. J. Syst. Evol. Microbiol.">
        <title>The Global Catalogue of Microorganisms (GCM) 10K type strain sequencing project: providing services to taxonomists for standard genome sequencing and annotation.</title>
        <authorList>
            <consortium name="The Broad Institute Genomics Platform"/>
            <consortium name="The Broad Institute Genome Sequencing Center for Infectious Disease"/>
            <person name="Wu L."/>
            <person name="Ma J."/>
        </authorList>
    </citation>
    <scope>NUCLEOTIDE SEQUENCE [LARGE SCALE GENOMIC DNA]</scope>
    <source>
        <strain evidence="3">CGMCC 1.3685</strain>
    </source>
</reference>
<dbReference type="EMBL" id="BMKX01000002">
    <property type="protein sequence ID" value="GGJ54283.1"/>
    <property type="molecule type" value="Genomic_DNA"/>
</dbReference>
<feature type="transmembrane region" description="Helical" evidence="1">
    <location>
        <begin position="62"/>
        <end position="80"/>
    </location>
</feature>
<protein>
    <recommendedName>
        <fullName evidence="4">GAP family protein</fullName>
    </recommendedName>
</protein>
<evidence type="ECO:0008006" key="4">
    <source>
        <dbReference type="Google" id="ProtNLM"/>
    </source>
</evidence>
<evidence type="ECO:0000256" key="1">
    <source>
        <dbReference type="SAM" id="Phobius"/>
    </source>
</evidence>
<dbReference type="Pfam" id="PF11139">
    <property type="entry name" value="SfLAP"/>
    <property type="match status" value="1"/>
</dbReference>
<accession>A0ABQ2DHT5</accession>
<feature type="transmembrane region" description="Helical" evidence="1">
    <location>
        <begin position="213"/>
        <end position="237"/>
    </location>
</feature>
<sequence length="291" mass="31107">MARCPMFPHVSGRHTGTMDLMTQAPGLTLFILALIDATSIGTLIIPIWLLLRSEYRRAIPRVIAYLAILAFFYAVVGLLLRSGWDLGAALIPEGFFQQPALRLLGLVLGAGMIIWALTYKTDAQKEAALAKTGAKTGAAADAGVPRTQADPTTTVQPDVPKNLRGLLAGALDTKFGVLVLALVAGLLELPTMLPYLGAMTVLKNSGWAEPTQLIALGLYCLVMILPALLLVGVRALAGERLDGWLQRVGVKLGRYAQETLGWVVGIAGYLLIRSALSGTDLQSLFERAFNS</sequence>
<organism evidence="2 3">
    <name type="scientific">Glutamicibacter ardleyensis</name>
    <dbReference type="NCBI Taxonomy" id="225894"/>
    <lineage>
        <taxon>Bacteria</taxon>
        <taxon>Bacillati</taxon>
        <taxon>Actinomycetota</taxon>
        <taxon>Actinomycetes</taxon>
        <taxon>Micrococcales</taxon>
        <taxon>Micrococcaceae</taxon>
        <taxon>Glutamicibacter</taxon>
    </lineage>
</organism>
<evidence type="ECO:0000313" key="3">
    <source>
        <dbReference type="Proteomes" id="UP000606115"/>
    </source>
</evidence>
<keyword evidence="1" id="KW-0472">Membrane</keyword>
<dbReference type="RefSeq" id="WP_229677022.1">
    <property type="nucleotide sequence ID" value="NZ_BMKX01000002.1"/>
</dbReference>
<keyword evidence="1" id="KW-0812">Transmembrane</keyword>
<gene>
    <name evidence="2" type="ORF">GCM10007173_11130</name>
</gene>
<evidence type="ECO:0000313" key="2">
    <source>
        <dbReference type="EMBL" id="GGJ54283.1"/>
    </source>
</evidence>
<feature type="transmembrane region" description="Helical" evidence="1">
    <location>
        <begin position="175"/>
        <end position="193"/>
    </location>
</feature>
<proteinExistence type="predicted"/>
<dbReference type="Proteomes" id="UP000606115">
    <property type="component" value="Unassembled WGS sequence"/>
</dbReference>
<dbReference type="InterPro" id="IPR021315">
    <property type="entry name" value="Gap/Sap"/>
</dbReference>
<feature type="transmembrane region" description="Helical" evidence="1">
    <location>
        <begin position="100"/>
        <end position="119"/>
    </location>
</feature>
<comment type="caution">
    <text evidence="2">The sequence shown here is derived from an EMBL/GenBank/DDBJ whole genome shotgun (WGS) entry which is preliminary data.</text>
</comment>
<name>A0ABQ2DHT5_9MICC</name>
<feature type="transmembrane region" description="Helical" evidence="1">
    <location>
        <begin position="27"/>
        <end position="50"/>
    </location>
</feature>
<dbReference type="GeneID" id="303303497"/>
<keyword evidence="3" id="KW-1185">Reference proteome</keyword>